<sequence>MEMPNGRQASVKRLKMAERAQQQLELHFPGTPATFLWHRKTNDGFTTVARTLPIAMQIIDSQTKGSPAGHTLFGLWARAPDFPFVTIENPATFAAEAGFTGERAVDTWRKRMKALRDLWFIACKNGPSGDFHYVMLINPNVAVEYLQRQGKIQPGLYARFIDRIIEIGAYGEIEGFREYMQALDEYNKAQAEAAKAAAEAGSAVPENDGIVPANAEATG</sequence>
<dbReference type="Proteomes" id="UP001496627">
    <property type="component" value="Unassembled WGS sequence"/>
</dbReference>
<organism evidence="2 3">
    <name type="scientific">Neorhizobium phenanthreniclasticum</name>
    <dbReference type="NCBI Taxonomy" id="3157917"/>
    <lineage>
        <taxon>Bacteria</taxon>
        <taxon>Pseudomonadati</taxon>
        <taxon>Pseudomonadota</taxon>
        <taxon>Alphaproteobacteria</taxon>
        <taxon>Hyphomicrobiales</taxon>
        <taxon>Rhizobiaceae</taxon>
        <taxon>Rhizobium/Agrobacterium group</taxon>
        <taxon>Neorhizobium</taxon>
    </lineage>
</organism>
<reference evidence="2 3" key="1">
    <citation type="submission" date="2024-05" db="EMBL/GenBank/DDBJ databases">
        <title>Neorhizobium sp. Rsf11, a plant growth promoting and heavy metal resistant PAH-degrader.</title>
        <authorList>
            <person name="Golubev S.N."/>
            <person name="Muratova A.Y."/>
            <person name="Markelova M.I."/>
        </authorList>
    </citation>
    <scope>NUCLEOTIDE SEQUENCE [LARGE SCALE GENOMIC DNA]</scope>
    <source>
        <strain evidence="2 3">Rsf11</strain>
    </source>
</reference>
<dbReference type="EMBL" id="JBEAAL010000030">
    <property type="protein sequence ID" value="MEQ1408810.1"/>
    <property type="molecule type" value="Genomic_DNA"/>
</dbReference>
<evidence type="ECO:0000256" key="1">
    <source>
        <dbReference type="SAM" id="MobiDB-lite"/>
    </source>
</evidence>
<protein>
    <submittedName>
        <fullName evidence="2">Uncharacterized protein</fullName>
    </submittedName>
</protein>
<proteinExistence type="predicted"/>
<feature type="region of interest" description="Disordered" evidence="1">
    <location>
        <begin position="198"/>
        <end position="219"/>
    </location>
</feature>
<keyword evidence="3" id="KW-1185">Reference proteome</keyword>
<dbReference type="RefSeq" id="WP_210057243.1">
    <property type="nucleotide sequence ID" value="NZ_JBEAAL010000030.1"/>
</dbReference>
<accession>A0ABV0MAF3</accession>
<evidence type="ECO:0000313" key="3">
    <source>
        <dbReference type="Proteomes" id="UP001496627"/>
    </source>
</evidence>
<comment type="caution">
    <text evidence="2">The sequence shown here is derived from an EMBL/GenBank/DDBJ whole genome shotgun (WGS) entry which is preliminary data.</text>
</comment>
<gene>
    <name evidence="2" type="ORF">ABK249_28190</name>
</gene>
<evidence type="ECO:0000313" key="2">
    <source>
        <dbReference type="EMBL" id="MEQ1408810.1"/>
    </source>
</evidence>
<name>A0ABV0MAF3_9HYPH</name>